<gene>
    <name evidence="1" type="ORF">EV192_104656</name>
</gene>
<name>A0A4R2JIQ7_9PSEU</name>
<accession>A0A4R2JIQ7</accession>
<evidence type="ECO:0000313" key="2">
    <source>
        <dbReference type="Proteomes" id="UP000295680"/>
    </source>
</evidence>
<proteinExistence type="predicted"/>
<protein>
    <submittedName>
        <fullName evidence="1">Uncharacterized protein</fullName>
    </submittedName>
</protein>
<organism evidence="1 2">
    <name type="scientific">Actinocrispum wychmicini</name>
    <dbReference type="NCBI Taxonomy" id="1213861"/>
    <lineage>
        <taxon>Bacteria</taxon>
        <taxon>Bacillati</taxon>
        <taxon>Actinomycetota</taxon>
        <taxon>Actinomycetes</taxon>
        <taxon>Pseudonocardiales</taxon>
        <taxon>Pseudonocardiaceae</taxon>
        <taxon>Actinocrispum</taxon>
    </lineage>
</organism>
<dbReference type="EMBL" id="SLWS01000004">
    <property type="protein sequence ID" value="TCO59813.1"/>
    <property type="molecule type" value="Genomic_DNA"/>
</dbReference>
<evidence type="ECO:0000313" key="1">
    <source>
        <dbReference type="EMBL" id="TCO59813.1"/>
    </source>
</evidence>
<sequence>MLSVGSQPNREAAYIQEAYEVRVRAAEVLAAVGAEQLCRVALFRACRWAEVSAGGYEHNLELADLAWVRASEWLRIWLRIAGRCKMLKQ</sequence>
<keyword evidence="2" id="KW-1185">Reference proteome</keyword>
<reference evidence="1 2" key="1">
    <citation type="submission" date="2019-03" db="EMBL/GenBank/DDBJ databases">
        <title>Genomic Encyclopedia of Type Strains, Phase IV (KMG-IV): sequencing the most valuable type-strain genomes for metagenomic binning, comparative biology and taxonomic classification.</title>
        <authorList>
            <person name="Goeker M."/>
        </authorList>
    </citation>
    <scope>NUCLEOTIDE SEQUENCE [LARGE SCALE GENOMIC DNA]</scope>
    <source>
        <strain evidence="1 2">DSM 45934</strain>
    </source>
</reference>
<dbReference type="RefSeq" id="WP_132117980.1">
    <property type="nucleotide sequence ID" value="NZ_SLWS01000004.1"/>
</dbReference>
<dbReference type="Proteomes" id="UP000295680">
    <property type="component" value="Unassembled WGS sequence"/>
</dbReference>
<dbReference type="AlphaFoldDB" id="A0A4R2JIQ7"/>
<comment type="caution">
    <text evidence="1">The sequence shown here is derived from an EMBL/GenBank/DDBJ whole genome shotgun (WGS) entry which is preliminary data.</text>
</comment>